<feature type="compositionally biased region" description="Basic and acidic residues" evidence="1">
    <location>
        <begin position="67"/>
        <end position="79"/>
    </location>
</feature>
<evidence type="ECO:0000313" key="3">
    <source>
        <dbReference type="Proteomes" id="UP000649259"/>
    </source>
</evidence>
<feature type="region of interest" description="Disordered" evidence="1">
    <location>
        <begin position="1"/>
        <end position="117"/>
    </location>
</feature>
<organism evidence="2 3">
    <name type="scientific">Streptomyces asoensis</name>
    <dbReference type="NCBI Taxonomy" id="249586"/>
    <lineage>
        <taxon>Bacteria</taxon>
        <taxon>Bacillati</taxon>
        <taxon>Actinomycetota</taxon>
        <taxon>Actinomycetes</taxon>
        <taxon>Kitasatosporales</taxon>
        <taxon>Streptomycetaceae</taxon>
        <taxon>Streptomyces</taxon>
    </lineage>
</organism>
<dbReference type="Proteomes" id="UP000649259">
    <property type="component" value="Unassembled WGS sequence"/>
</dbReference>
<proteinExistence type="predicted"/>
<protein>
    <submittedName>
        <fullName evidence="2">Uncharacterized protein</fullName>
    </submittedName>
</protein>
<comment type="caution">
    <text evidence="2">The sequence shown here is derived from an EMBL/GenBank/DDBJ whole genome shotgun (WGS) entry which is preliminary data.</text>
</comment>
<feature type="compositionally biased region" description="Gly residues" evidence="1">
    <location>
        <begin position="102"/>
        <end position="111"/>
    </location>
</feature>
<evidence type="ECO:0000313" key="2">
    <source>
        <dbReference type="EMBL" id="GHI58852.1"/>
    </source>
</evidence>
<keyword evidence="3" id="KW-1185">Reference proteome</keyword>
<reference evidence="3" key="1">
    <citation type="submission" date="2023-07" db="EMBL/GenBank/DDBJ databases">
        <title>Whole genome shotgun sequence of Streptomyces cacaoi subsp. asoensis NBRC 13813.</title>
        <authorList>
            <person name="Komaki H."/>
            <person name="Tamura T."/>
        </authorList>
    </citation>
    <scope>NUCLEOTIDE SEQUENCE [LARGE SCALE GENOMIC DNA]</scope>
    <source>
        <strain evidence="3">NBRC 13813</strain>
    </source>
</reference>
<evidence type="ECO:0000256" key="1">
    <source>
        <dbReference type="SAM" id="MobiDB-lite"/>
    </source>
</evidence>
<sequence length="117" mass="12010">MRVVPGLPLPVQRPDDGGVAGRALQGQQLPGGRRDSASGRPGRAHRSHRYVRPGEADGSAEAYGSAEADRRDPPHESEQPHGPGRPAEGQGRSGGLARARVGGRGPGGTCGGVLLVR</sequence>
<name>A0ABQ3RSP2_9ACTN</name>
<feature type="compositionally biased region" description="Basic residues" evidence="1">
    <location>
        <begin position="42"/>
        <end position="51"/>
    </location>
</feature>
<dbReference type="EMBL" id="BNEB01000001">
    <property type="protein sequence ID" value="GHI58852.1"/>
    <property type="molecule type" value="Genomic_DNA"/>
</dbReference>
<accession>A0ABQ3RSP2</accession>
<gene>
    <name evidence="2" type="ORF">Saso_05020</name>
</gene>